<dbReference type="Proteomes" id="UP001202922">
    <property type="component" value="Unassembled WGS sequence"/>
</dbReference>
<comment type="caution">
    <text evidence="1">The sequence shown here is derived from an EMBL/GenBank/DDBJ whole genome shotgun (WGS) entry which is preliminary data.</text>
</comment>
<dbReference type="RefSeq" id="WP_241053914.1">
    <property type="nucleotide sequence ID" value="NZ_JAKZBV010000001.1"/>
</dbReference>
<evidence type="ECO:0000313" key="2">
    <source>
        <dbReference type="Proteomes" id="UP001202922"/>
    </source>
</evidence>
<protein>
    <submittedName>
        <fullName evidence="1">Uncharacterized protein</fullName>
    </submittedName>
</protein>
<reference evidence="1 2" key="1">
    <citation type="submission" date="2022-03" db="EMBL/GenBank/DDBJ databases">
        <title>Sinomonas sp. isolated from a soil.</title>
        <authorList>
            <person name="Han J."/>
            <person name="Kim D.-U."/>
        </authorList>
    </citation>
    <scope>NUCLEOTIDE SEQUENCE [LARGE SCALE GENOMIC DNA]</scope>
    <source>
        <strain evidence="1 2">5-5</strain>
    </source>
</reference>
<organism evidence="1 2">
    <name type="scientific">Sinomonas terrae</name>
    <dbReference type="NCBI Taxonomy" id="2908838"/>
    <lineage>
        <taxon>Bacteria</taxon>
        <taxon>Bacillati</taxon>
        <taxon>Actinomycetota</taxon>
        <taxon>Actinomycetes</taxon>
        <taxon>Micrococcales</taxon>
        <taxon>Micrococcaceae</taxon>
        <taxon>Sinomonas</taxon>
    </lineage>
</organism>
<sequence length="48" mass="5429">MRTGKTCSIGQQDREIPGCGSGPLQRWGFALRELRRALLARSGEREQR</sequence>
<keyword evidence="2" id="KW-1185">Reference proteome</keyword>
<evidence type="ECO:0000313" key="1">
    <source>
        <dbReference type="EMBL" id="MCH6470407.1"/>
    </source>
</evidence>
<name>A0ABS9U132_9MICC</name>
<proteinExistence type="predicted"/>
<gene>
    <name evidence="1" type="ORF">L0M17_10520</name>
</gene>
<accession>A0ABS9U132</accession>
<dbReference type="EMBL" id="JAKZBV010000001">
    <property type="protein sequence ID" value="MCH6470407.1"/>
    <property type="molecule type" value="Genomic_DNA"/>
</dbReference>